<keyword evidence="8" id="KW-1185">Reference proteome</keyword>
<evidence type="ECO:0000256" key="2">
    <source>
        <dbReference type="ARBA" id="ARBA00023125"/>
    </source>
</evidence>
<feature type="domain" description="HTH merR-type" evidence="4">
    <location>
        <begin position="128"/>
        <end position="192"/>
    </location>
</feature>
<evidence type="ECO:0000256" key="3">
    <source>
        <dbReference type="ARBA" id="ARBA00023163"/>
    </source>
</evidence>
<evidence type="ECO:0000313" key="6">
    <source>
        <dbReference type="EMBL" id="GLG90529.1"/>
    </source>
</evidence>
<protein>
    <submittedName>
        <fullName evidence="6">MerR family transcriptional regulator</fullName>
    </submittedName>
</protein>
<organism evidence="6 7">
    <name type="scientific">Sellimonas catena</name>
    <dbReference type="NCBI Taxonomy" id="2994035"/>
    <lineage>
        <taxon>Bacteria</taxon>
        <taxon>Bacillati</taxon>
        <taxon>Bacillota</taxon>
        <taxon>Clostridia</taxon>
        <taxon>Lachnospirales</taxon>
        <taxon>Lachnospiraceae</taxon>
        <taxon>Sellimonas</taxon>
    </lineage>
</organism>
<dbReference type="PROSITE" id="PS50937">
    <property type="entry name" value="HTH_MERR_2"/>
    <property type="match status" value="2"/>
</dbReference>
<evidence type="ECO:0000313" key="8">
    <source>
        <dbReference type="Proteomes" id="UP001145145"/>
    </source>
</evidence>
<dbReference type="InterPro" id="IPR047057">
    <property type="entry name" value="MerR_fam"/>
</dbReference>
<dbReference type="GO" id="GO:0003700">
    <property type="term" value="F:DNA-binding transcription factor activity"/>
    <property type="evidence" value="ECO:0007669"/>
    <property type="project" value="InterPro"/>
</dbReference>
<dbReference type="SUPFAM" id="SSF46955">
    <property type="entry name" value="Putative DNA-binding domain"/>
    <property type="match status" value="2"/>
</dbReference>
<dbReference type="InterPro" id="IPR000551">
    <property type="entry name" value="MerR-type_HTH_dom"/>
</dbReference>
<dbReference type="Pfam" id="PF13411">
    <property type="entry name" value="MerR_1"/>
    <property type="match status" value="1"/>
</dbReference>
<proteinExistence type="predicted"/>
<dbReference type="Pfam" id="PF00376">
    <property type="entry name" value="MerR"/>
    <property type="match status" value="1"/>
</dbReference>
<feature type="domain" description="HTH merR-type" evidence="4">
    <location>
        <begin position="3"/>
        <end position="60"/>
    </location>
</feature>
<reference evidence="5" key="2">
    <citation type="submission" date="2022-11" db="EMBL/GenBank/DDBJ databases">
        <title>Draft genome sequence of Sellimonas catena strain 12EGH17.</title>
        <authorList>
            <person name="Atsushi H."/>
            <person name="Moriya O."/>
            <person name="Mitsuo S."/>
        </authorList>
    </citation>
    <scope>NUCLEOTIDE SEQUENCE</scope>
    <source>
        <strain evidence="5">12EGH17</strain>
    </source>
</reference>
<evidence type="ECO:0000259" key="4">
    <source>
        <dbReference type="PROSITE" id="PS50937"/>
    </source>
</evidence>
<dbReference type="PANTHER" id="PTHR30204:SF94">
    <property type="entry name" value="HEAVY METAL-DEPENDENT TRANSCRIPTIONAL REGULATOR HI_0293-RELATED"/>
    <property type="match status" value="1"/>
</dbReference>
<keyword evidence="1" id="KW-0805">Transcription regulation</keyword>
<name>A0A9W6FFQ9_9FIRM</name>
<evidence type="ECO:0000256" key="1">
    <source>
        <dbReference type="ARBA" id="ARBA00023015"/>
    </source>
</evidence>
<dbReference type="InterPro" id="IPR009061">
    <property type="entry name" value="DNA-bd_dom_put_sf"/>
</dbReference>
<dbReference type="CDD" id="cd00592">
    <property type="entry name" value="HTH_MerR-like"/>
    <property type="match status" value="1"/>
</dbReference>
<dbReference type="Proteomes" id="UP001145094">
    <property type="component" value="Unassembled WGS sequence"/>
</dbReference>
<dbReference type="GO" id="GO:0003677">
    <property type="term" value="F:DNA binding"/>
    <property type="evidence" value="ECO:0007669"/>
    <property type="project" value="UniProtKB-KW"/>
</dbReference>
<dbReference type="EMBL" id="BSCH01000011">
    <property type="protein sequence ID" value="GLG90529.1"/>
    <property type="molecule type" value="Genomic_DNA"/>
</dbReference>
<dbReference type="EMBL" id="BSBO01000021">
    <property type="protein sequence ID" value="GLG04906.1"/>
    <property type="molecule type" value="Genomic_DNA"/>
</dbReference>
<sequence length="246" mass="28691">MNTYRTTEVATVIGIHPNTVRLYEELGLIPTPERESNGYRIFTEFHIQQFLLARTAFQIEVLQGGLRKKIVSVVKLSAHKKFDEALNLTQEYLEGVRMERNNAEEAIQIVQDILSGEIEEHRFSMKRKEVSEYLDISMDTLRNWEMNGLLTVKRKENGYRVYTDEDIKRLKVIRALRCAKYSLEAILRMLRQLSKNPDLDIKAALNTPLQSEDIISVCDRLIISLTTAEYNAKKIMEMLQEMKENY</sequence>
<reference evidence="6 8" key="5">
    <citation type="journal article" date="2023" name="Int. J. Syst. Evol. Microbiol.">
        <title>Sellimonas catena sp. nov., isolated from human faeces.</title>
        <authorList>
            <person name="Hisatomi A."/>
            <person name="Ohkuma M."/>
            <person name="Sakamoto M."/>
        </authorList>
    </citation>
    <scope>NUCLEOTIDE SEQUENCE</scope>
    <source>
        <strain evidence="5 8">12EGH17</strain>
        <strain evidence="6">18CBH55</strain>
    </source>
</reference>
<dbReference type="AlphaFoldDB" id="A0A9W6FFQ9"/>
<reference evidence="6" key="3">
    <citation type="submission" date="2022-11" db="EMBL/GenBank/DDBJ databases">
        <title>Draft genome sequence of Sellimonas catena strain 18CBH55.</title>
        <authorList>
            <person name="Atsushi H."/>
            <person name="Moriya O."/>
            <person name="Mitsuo S."/>
        </authorList>
    </citation>
    <scope>NUCLEOTIDE SEQUENCE</scope>
    <source>
        <strain evidence="6">18CBH55</strain>
    </source>
</reference>
<dbReference type="RefSeq" id="WP_281845361.1">
    <property type="nucleotide sequence ID" value="NZ_BSBO01000021.1"/>
</dbReference>
<reference evidence="6" key="4">
    <citation type="submission" date="2022-11" db="EMBL/GenBank/DDBJ databases">
        <title>Draft genome sequence of Sellimonas catena strain 18CBH55.</title>
        <authorList>
            <person name="Hisatomi A."/>
            <person name="Ohkuma M."/>
            <person name="Sakamoto M."/>
        </authorList>
    </citation>
    <scope>NUCLEOTIDE SEQUENCE</scope>
    <source>
        <strain evidence="6">18CBH55</strain>
    </source>
</reference>
<evidence type="ECO:0000313" key="7">
    <source>
        <dbReference type="Proteomes" id="UP001145094"/>
    </source>
</evidence>
<gene>
    <name evidence="5" type="ORF">Selli1_20800</name>
    <name evidence="6" type="ORF">Selli2_19560</name>
</gene>
<dbReference type="Proteomes" id="UP001145145">
    <property type="component" value="Unassembled WGS sequence"/>
</dbReference>
<comment type="caution">
    <text evidence="6">The sequence shown here is derived from an EMBL/GenBank/DDBJ whole genome shotgun (WGS) entry which is preliminary data.</text>
</comment>
<accession>A0A9W6FFQ9</accession>
<dbReference type="PANTHER" id="PTHR30204">
    <property type="entry name" value="REDOX-CYCLING DRUG-SENSING TRANSCRIPTIONAL ACTIVATOR SOXR"/>
    <property type="match status" value="1"/>
</dbReference>
<keyword evidence="2" id="KW-0238">DNA-binding</keyword>
<reference evidence="5" key="1">
    <citation type="submission" date="2022-11" db="EMBL/GenBank/DDBJ databases">
        <title>Draft genome sequence of Sellimonas catena strain 12EGH17.</title>
        <authorList>
            <person name="Hisatomi A."/>
            <person name="Ohkuma M."/>
            <person name="Sakamoto M."/>
        </authorList>
    </citation>
    <scope>NUCLEOTIDE SEQUENCE</scope>
    <source>
        <strain evidence="5">12EGH17</strain>
    </source>
</reference>
<dbReference type="SMART" id="SM00422">
    <property type="entry name" value="HTH_MERR"/>
    <property type="match status" value="2"/>
</dbReference>
<dbReference type="Gene3D" id="1.10.1660.10">
    <property type="match status" value="2"/>
</dbReference>
<evidence type="ECO:0000313" key="5">
    <source>
        <dbReference type="EMBL" id="GLG04906.1"/>
    </source>
</evidence>
<keyword evidence="3" id="KW-0804">Transcription</keyword>